<evidence type="ECO:0000313" key="8">
    <source>
        <dbReference type="Proteomes" id="UP000230390"/>
    </source>
</evidence>
<evidence type="ECO:0000256" key="4">
    <source>
        <dbReference type="ARBA" id="ARBA00023136"/>
    </source>
</evidence>
<evidence type="ECO:0000256" key="1">
    <source>
        <dbReference type="ARBA" id="ARBA00004141"/>
    </source>
</evidence>
<dbReference type="AlphaFoldDB" id="A0A2G8TAK9"/>
<feature type="transmembrane region" description="Helical" evidence="5">
    <location>
        <begin position="68"/>
        <end position="86"/>
    </location>
</feature>
<evidence type="ECO:0000256" key="2">
    <source>
        <dbReference type="ARBA" id="ARBA00022692"/>
    </source>
</evidence>
<sequence length="141" mass="15170">MSSARPRHKNKTLATLLALLLGGTGAHRFFLRGMGDKWGLLHLASVPATALVMALAPQADIFFRVLPLTLSYLAAFLETLVVGLMADEKFDARFNAGSGGRTNSRWPLAIILVVTMFVGTTTLIATISRLFDLIYTGGAYG</sequence>
<dbReference type="GO" id="GO:0016020">
    <property type="term" value="C:membrane"/>
    <property type="evidence" value="ECO:0007669"/>
    <property type="project" value="UniProtKB-SubCell"/>
</dbReference>
<evidence type="ECO:0000256" key="3">
    <source>
        <dbReference type="ARBA" id="ARBA00022989"/>
    </source>
</evidence>
<dbReference type="Proteomes" id="UP000230390">
    <property type="component" value="Unassembled WGS sequence"/>
</dbReference>
<dbReference type="Pfam" id="PF05154">
    <property type="entry name" value="TM2"/>
    <property type="match status" value="1"/>
</dbReference>
<organism evidence="7 8">
    <name type="scientific">Massilia eurypsychrophila</name>
    <dbReference type="NCBI Taxonomy" id="1485217"/>
    <lineage>
        <taxon>Bacteria</taxon>
        <taxon>Pseudomonadati</taxon>
        <taxon>Pseudomonadota</taxon>
        <taxon>Betaproteobacteria</taxon>
        <taxon>Burkholderiales</taxon>
        <taxon>Oxalobacteraceae</taxon>
        <taxon>Telluria group</taxon>
        <taxon>Massilia</taxon>
    </lineage>
</organism>
<comment type="caution">
    <text evidence="7">The sequence shown here is derived from an EMBL/GenBank/DDBJ whole genome shotgun (WGS) entry which is preliminary data.</text>
</comment>
<comment type="subcellular location">
    <subcellularLocation>
        <location evidence="1">Membrane</location>
        <topology evidence="1">Multi-pass membrane protein</topology>
    </subcellularLocation>
</comment>
<reference evidence="7 8" key="1">
    <citation type="submission" date="2017-10" db="EMBL/GenBank/DDBJ databases">
        <title>Massilia psychrophilum sp. nov., a novel purple-pigmented bacterium isolated from Tianshan glacier, Xinjiang Municipality, China.</title>
        <authorList>
            <person name="Wang H."/>
        </authorList>
    </citation>
    <scope>NUCLEOTIDE SEQUENCE [LARGE SCALE GENOMIC DNA]</scope>
    <source>
        <strain evidence="7 8">JCM 30074</strain>
    </source>
</reference>
<proteinExistence type="predicted"/>
<evidence type="ECO:0000313" key="7">
    <source>
        <dbReference type="EMBL" id="PIL43062.1"/>
    </source>
</evidence>
<keyword evidence="3 5" id="KW-1133">Transmembrane helix</keyword>
<keyword evidence="4 5" id="KW-0472">Membrane</keyword>
<dbReference type="EMBL" id="PDOC01000017">
    <property type="protein sequence ID" value="PIL43062.1"/>
    <property type="molecule type" value="Genomic_DNA"/>
</dbReference>
<accession>A0A2G8TAK9</accession>
<dbReference type="InterPro" id="IPR007829">
    <property type="entry name" value="TM2"/>
</dbReference>
<protein>
    <recommendedName>
        <fullName evidence="6">TM2 domain-containing protein</fullName>
    </recommendedName>
</protein>
<dbReference type="RefSeq" id="WP_099791874.1">
    <property type="nucleotide sequence ID" value="NZ_JBHLYV010000097.1"/>
</dbReference>
<evidence type="ECO:0000256" key="5">
    <source>
        <dbReference type="SAM" id="Phobius"/>
    </source>
</evidence>
<keyword evidence="2 5" id="KW-0812">Transmembrane</keyword>
<evidence type="ECO:0000259" key="6">
    <source>
        <dbReference type="Pfam" id="PF05154"/>
    </source>
</evidence>
<keyword evidence="8" id="KW-1185">Reference proteome</keyword>
<name>A0A2G8TAK9_9BURK</name>
<gene>
    <name evidence="7" type="ORF">CR105_21110</name>
</gene>
<feature type="transmembrane region" description="Helical" evidence="5">
    <location>
        <begin position="106"/>
        <end position="127"/>
    </location>
</feature>
<feature type="domain" description="TM2" evidence="6">
    <location>
        <begin position="8"/>
        <end position="43"/>
    </location>
</feature>
<dbReference type="OrthoDB" id="8702870at2"/>